<proteinExistence type="predicted"/>
<evidence type="ECO:0000313" key="2">
    <source>
        <dbReference type="Proteomes" id="UP000475862"/>
    </source>
</evidence>
<keyword evidence="2" id="KW-1185">Reference proteome</keyword>
<evidence type="ECO:0000313" key="1">
    <source>
        <dbReference type="EMBL" id="KAE9531294.1"/>
    </source>
</evidence>
<dbReference type="Proteomes" id="UP000475862">
    <property type="component" value="Unassembled WGS sequence"/>
</dbReference>
<name>A0A6G0TEC3_APHGL</name>
<accession>A0A6G0TEC3</accession>
<dbReference type="EMBL" id="VYZN01000041">
    <property type="protein sequence ID" value="KAE9531294.1"/>
    <property type="molecule type" value="Genomic_DNA"/>
</dbReference>
<gene>
    <name evidence="1" type="ORF">AGLY_010500</name>
</gene>
<comment type="caution">
    <text evidence="1">The sequence shown here is derived from an EMBL/GenBank/DDBJ whole genome shotgun (WGS) entry which is preliminary data.</text>
</comment>
<sequence>MDYKKRLSLYIKNDSERRWFVSLGYNFQWKMKKVSNLRETFIYDLYFLNNNKYLKSFEDKLLSLQYFILEGKLSVVFLILATISTTCKEPCIKFSSFFGNPKSFYRHFKKKILIKIENFCVRIYWPLGVLVHFLLNSFDINVLVRFILELVNWYHIVNPTTHFQLYEKFDKLMHIVHINEMYKRKKYIKYTELRITLWILMVHKLCMKQAELVRIKSSV</sequence>
<organism evidence="1 2">
    <name type="scientific">Aphis glycines</name>
    <name type="common">Soybean aphid</name>
    <dbReference type="NCBI Taxonomy" id="307491"/>
    <lineage>
        <taxon>Eukaryota</taxon>
        <taxon>Metazoa</taxon>
        <taxon>Ecdysozoa</taxon>
        <taxon>Arthropoda</taxon>
        <taxon>Hexapoda</taxon>
        <taxon>Insecta</taxon>
        <taxon>Pterygota</taxon>
        <taxon>Neoptera</taxon>
        <taxon>Paraneoptera</taxon>
        <taxon>Hemiptera</taxon>
        <taxon>Sternorrhyncha</taxon>
        <taxon>Aphidomorpha</taxon>
        <taxon>Aphidoidea</taxon>
        <taxon>Aphididae</taxon>
        <taxon>Aphidini</taxon>
        <taxon>Aphis</taxon>
        <taxon>Aphis</taxon>
    </lineage>
</organism>
<protein>
    <submittedName>
        <fullName evidence="1">Uncharacterized protein</fullName>
    </submittedName>
</protein>
<dbReference type="AlphaFoldDB" id="A0A6G0TEC3"/>
<reference evidence="1 2" key="1">
    <citation type="submission" date="2019-08" db="EMBL/GenBank/DDBJ databases">
        <title>The genome of the soybean aphid Biotype 1, its phylome, world population structure and adaptation to the North American continent.</title>
        <authorList>
            <person name="Giordano R."/>
            <person name="Donthu R.K."/>
            <person name="Hernandez A.G."/>
            <person name="Wright C.L."/>
            <person name="Zimin A.V."/>
        </authorList>
    </citation>
    <scope>NUCLEOTIDE SEQUENCE [LARGE SCALE GENOMIC DNA]</scope>
    <source>
        <tissue evidence="1">Whole aphids</tissue>
    </source>
</reference>